<keyword evidence="2 5" id="KW-0238">DNA-binding</keyword>
<dbReference type="SMART" id="SM00354">
    <property type="entry name" value="HTH_LACI"/>
    <property type="match status" value="1"/>
</dbReference>
<keyword evidence="3" id="KW-0804">Transcription</keyword>
<accession>A0A842IE11</accession>
<dbReference type="EMBL" id="JACLQD010000006">
    <property type="protein sequence ID" value="MBC2837437.1"/>
    <property type="molecule type" value="Genomic_DNA"/>
</dbReference>
<dbReference type="Pfam" id="PF13407">
    <property type="entry name" value="Peripla_BP_4"/>
    <property type="match status" value="1"/>
</dbReference>
<dbReference type="Proteomes" id="UP000555411">
    <property type="component" value="Unassembled WGS sequence"/>
</dbReference>
<dbReference type="InterPro" id="IPR028082">
    <property type="entry name" value="Peripla_BP_I"/>
</dbReference>
<dbReference type="CDD" id="cd01392">
    <property type="entry name" value="HTH_LacI"/>
    <property type="match status" value="1"/>
</dbReference>
<feature type="domain" description="HTH lacI-type" evidence="4">
    <location>
        <begin position="4"/>
        <end position="47"/>
    </location>
</feature>
<dbReference type="Gene3D" id="3.40.50.2300">
    <property type="match status" value="2"/>
</dbReference>
<protein>
    <submittedName>
        <fullName evidence="5">LacI family DNA-binding transcriptional regulator</fullName>
    </submittedName>
</protein>
<dbReference type="InterPro" id="IPR010982">
    <property type="entry name" value="Lambda_DNA-bd_dom_sf"/>
</dbReference>
<dbReference type="GO" id="GO:0000976">
    <property type="term" value="F:transcription cis-regulatory region binding"/>
    <property type="evidence" value="ECO:0007669"/>
    <property type="project" value="TreeGrafter"/>
</dbReference>
<proteinExistence type="predicted"/>
<dbReference type="Pfam" id="PF00356">
    <property type="entry name" value="LacI"/>
    <property type="match status" value="1"/>
</dbReference>
<reference evidence="5 6" key="1">
    <citation type="journal article" date="2017" name="Int. J. Syst. Evol. Microbiol.">
        <title>Gemmobacter straminiformis sp. nov., isolated from an artificial fountain.</title>
        <authorList>
            <person name="Kang J.Y."/>
            <person name="Kim M.J."/>
            <person name="Chun J."/>
            <person name="Son K.P."/>
            <person name="Jahng K.Y."/>
        </authorList>
    </citation>
    <scope>NUCLEOTIDE SEQUENCE [LARGE SCALE GENOMIC DNA]</scope>
    <source>
        <strain evidence="5 6">CAM-8</strain>
    </source>
</reference>
<dbReference type="PROSITE" id="PS00356">
    <property type="entry name" value="HTH_LACI_1"/>
    <property type="match status" value="1"/>
</dbReference>
<dbReference type="SUPFAM" id="SSF47413">
    <property type="entry name" value="lambda repressor-like DNA-binding domains"/>
    <property type="match status" value="1"/>
</dbReference>
<name>A0A842IE11_9RHOB</name>
<evidence type="ECO:0000313" key="5">
    <source>
        <dbReference type="EMBL" id="MBC2837437.1"/>
    </source>
</evidence>
<evidence type="ECO:0000313" key="6">
    <source>
        <dbReference type="Proteomes" id="UP000555411"/>
    </source>
</evidence>
<dbReference type="InterPro" id="IPR000843">
    <property type="entry name" value="HTH_LacI"/>
</dbReference>
<dbReference type="RefSeq" id="WP_185799050.1">
    <property type="nucleotide sequence ID" value="NZ_JACLQD010000006.1"/>
</dbReference>
<keyword evidence="6" id="KW-1185">Reference proteome</keyword>
<dbReference type="GO" id="GO:0003700">
    <property type="term" value="F:DNA-binding transcription factor activity"/>
    <property type="evidence" value="ECO:0007669"/>
    <property type="project" value="TreeGrafter"/>
</dbReference>
<comment type="caution">
    <text evidence="5">The sequence shown here is derived from an EMBL/GenBank/DDBJ whole genome shotgun (WGS) entry which is preliminary data.</text>
</comment>
<dbReference type="PANTHER" id="PTHR30146">
    <property type="entry name" value="LACI-RELATED TRANSCRIPTIONAL REPRESSOR"/>
    <property type="match status" value="1"/>
</dbReference>
<dbReference type="CDD" id="cd06307">
    <property type="entry name" value="PBP1_sugar_binding"/>
    <property type="match status" value="1"/>
</dbReference>
<dbReference type="SUPFAM" id="SSF53822">
    <property type="entry name" value="Periplasmic binding protein-like I"/>
    <property type="match status" value="1"/>
</dbReference>
<evidence type="ECO:0000256" key="1">
    <source>
        <dbReference type="ARBA" id="ARBA00023015"/>
    </source>
</evidence>
<sequence length="340" mass="36445">MRRPTIPDLAEAAGVSVATVNRVLSGAANVRQATREQVQRAAEEIGFYGLGSIQSRVAAARPRLRFGILLLQPHRPFYKNVASALRDAASTATGAEVELRIEFLEDLSPQNTATRALALAQDCDALGLTAAVHPVVTEAIDAVQAMGKPVFALIAQLSAAGQMHYIGLDNWKVGRTSAWTFAHICKAPGKIGILMGNPRYRNQEMNETGFRSYFREHAADFTLLEPVTTFESAAVAQEMTERLLSDHPDLAGLYISGGGISGALAAIRHTGRAGALVVVGYDLTEVTRAALLDGTMTLVISHPMQRLARDAIDGMVKACVTPGGNHTSIAPFEIFTRENI</sequence>
<keyword evidence="1" id="KW-0805">Transcription regulation</keyword>
<evidence type="ECO:0000256" key="3">
    <source>
        <dbReference type="ARBA" id="ARBA00023163"/>
    </source>
</evidence>
<organism evidence="5 6">
    <name type="scientific">Paragemmobacter straminiformis</name>
    <dbReference type="NCBI Taxonomy" id="2045119"/>
    <lineage>
        <taxon>Bacteria</taxon>
        <taxon>Pseudomonadati</taxon>
        <taxon>Pseudomonadota</taxon>
        <taxon>Alphaproteobacteria</taxon>
        <taxon>Rhodobacterales</taxon>
        <taxon>Paracoccaceae</taxon>
        <taxon>Paragemmobacter</taxon>
    </lineage>
</organism>
<dbReference type="Gene3D" id="1.10.260.40">
    <property type="entry name" value="lambda repressor-like DNA-binding domains"/>
    <property type="match status" value="1"/>
</dbReference>
<dbReference type="PROSITE" id="PS50932">
    <property type="entry name" value="HTH_LACI_2"/>
    <property type="match status" value="1"/>
</dbReference>
<dbReference type="PANTHER" id="PTHR30146:SF152">
    <property type="entry name" value="TRANSCRIPTIONAL REGULATORY PROTEIN"/>
    <property type="match status" value="1"/>
</dbReference>
<dbReference type="InterPro" id="IPR025997">
    <property type="entry name" value="SBP_2_dom"/>
</dbReference>
<gene>
    <name evidence="5" type="ORF">H7F16_18110</name>
</gene>
<evidence type="ECO:0000256" key="2">
    <source>
        <dbReference type="ARBA" id="ARBA00023125"/>
    </source>
</evidence>
<dbReference type="AlphaFoldDB" id="A0A842IE11"/>
<evidence type="ECO:0000259" key="4">
    <source>
        <dbReference type="PROSITE" id="PS50932"/>
    </source>
</evidence>